<dbReference type="AlphaFoldDB" id="A0A6L9EBA3"/>
<keyword evidence="1" id="KW-0472">Membrane</keyword>
<dbReference type="EMBL" id="WXYO01000003">
    <property type="protein sequence ID" value="NAS11851.1"/>
    <property type="molecule type" value="Genomic_DNA"/>
</dbReference>
<name>A0A6L9EBA3_9FLAO</name>
<protein>
    <submittedName>
        <fullName evidence="2">DUF4199 family protein</fullName>
    </submittedName>
</protein>
<feature type="transmembrane region" description="Helical" evidence="1">
    <location>
        <begin position="7"/>
        <end position="31"/>
    </location>
</feature>
<feature type="transmembrane region" description="Helical" evidence="1">
    <location>
        <begin position="85"/>
        <end position="106"/>
    </location>
</feature>
<keyword evidence="3" id="KW-1185">Reference proteome</keyword>
<evidence type="ECO:0000313" key="2">
    <source>
        <dbReference type="EMBL" id="NAS11851.1"/>
    </source>
</evidence>
<dbReference type="Pfam" id="PF13858">
    <property type="entry name" value="DUF4199"/>
    <property type="match status" value="1"/>
</dbReference>
<comment type="caution">
    <text evidence="2">The sequence shown here is derived from an EMBL/GenBank/DDBJ whole genome shotgun (WGS) entry which is preliminary data.</text>
</comment>
<dbReference type="RefSeq" id="WP_161434891.1">
    <property type="nucleotide sequence ID" value="NZ_WXYO01000003.1"/>
</dbReference>
<feature type="transmembrane region" description="Helical" evidence="1">
    <location>
        <begin position="150"/>
        <end position="171"/>
    </location>
</feature>
<keyword evidence="1" id="KW-0812">Transmembrane</keyword>
<reference evidence="2 3" key="1">
    <citation type="submission" date="2020-01" db="EMBL/GenBank/DDBJ databases">
        <title>Bacteria diversity of Porities sp.</title>
        <authorList>
            <person name="Wang G."/>
        </authorList>
    </citation>
    <scope>NUCLEOTIDE SEQUENCE [LARGE SCALE GENOMIC DNA]</scope>
    <source>
        <strain evidence="2 3">R33</strain>
    </source>
</reference>
<organism evidence="2 3">
    <name type="scientific">Poritiphilus flavus</name>
    <dbReference type="NCBI Taxonomy" id="2697053"/>
    <lineage>
        <taxon>Bacteria</taxon>
        <taxon>Pseudomonadati</taxon>
        <taxon>Bacteroidota</taxon>
        <taxon>Flavobacteriia</taxon>
        <taxon>Flavobacteriales</taxon>
        <taxon>Flavobacteriaceae</taxon>
        <taxon>Poritiphilus</taxon>
    </lineage>
</organism>
<sequence>MAKLKTALIYGFVVALAGTALLLTLIAFKLIGPEAIALETEMTGGTILFLMLYLFLLFAIYFAIKKRKETLGRGIKYREAFVQGLIVSAATAIFSVVFTVIFYEILYPSYVIETLEALRLKMETAGVKADMLNAKLEEKAAYLSTSTQSFYAFVGNLITGLAFTLLLSFFLKSNTKNEL</sequence>
<dbReference type="Proteomes" id="UP000475249">
    <property type="component" value="Unassembled WGS sequence"/>
</dbReference>
<evidence type="ECO:0000256" key="1">
    <source>
        <dbReference type="SAM" id="Phobius"/>
    </source>
</evidence>
<gene>
    <name evidence="2" type="ORF">GTQ38_07560</name>
</gene>
<feature type="transmembrane region" description="Helical" evidence="1">
    <location>
        <begin position="43"/>
        <end position="64"/>
    </location>
</feature>
<evidence type="ECO:0000313" key="3">
    <source>
        <dbReference type="Proteomes" id="UP000475249"/>
    </source>
</evidence>
<keyword evidence="1" id="KW-1133">Transmembrane helix</keyword>
<dbReference type="InterPro" id="IPR025250">
    <property type="entry name" value="DUF4199"/>
</dbReference>
<proteinExistence type="predicted"/>
<accession>A0A6L9EBA3</accession>